<reference evidence="3" key="1">
    <citation type="journal article" date="2019" name="Int. J. Syst. Evol. Microbiol.">
        <title>The Global Catalogue of Microorganisms (GCM) 10K type strain sequencing project: providing services to taxonomists for standard genome sequencing and annotation.</title>
        <authorList>
            <consortium name="The Broad Institute Genomics Platform"/>
            <consortium name="The Broad Institute Genome Sequencing Center for Infectious Disease"/>
            <person name="Wu L."/>
            <person name="Ma J."/>
        </authorList>
    </citation>
    <scope>NUCLEOTIDE SEQUENCE [LARGE SCALE GENOMIC DNA]</scope>
    <source>
        <strain evidence="3">JCM 17066</strain>
    </source>
</reference>
<dbReference type="InterPro" id="IPR000868">
    <property type="entry name" value="Isochorismatase-like_dom"/>
</dbReference>
<gene>
    <name evidence="2" type="ORF">ACFPM8_05890</name>
</gene>
<feature type="domain" description="Isochorismatase-like" evidence="1">
    <location>
        <begin position="15"/>
        <end position="160"/>
    </location>
</feature>
<protein>
    <submittedName>
        <fullName evidence="2">Isochorismatase family protein</fullName>
    </submittedName>
</protein>
<dbReference type="EMBL" id="JBHSMT010000009">
    <property type="protein sequence ID" value="MFC5473486.1"/>
    <property type="molecule type" value="Genomic_DNA"/>
</dbReference>
<dbReference type="Pfam" id="PF00857">
    <property type="entry name" value="Isochorismatase"/>
    <property type="match status" value="1"/>
</dbReference>
<sequence>MKLTEYEQLTRDNAVLLIVDHQVGLYTGVRDIDTLQLKHNIVGLAKAAQALKIPVIVTTTTERMWGPMIPELHDALPGIQHIERTTVNAWHDPRVVAAVKATGRKKLIITGISTDVCLAFPAISALADGYSTYAVVDASGSFTKQQSDLGVMRMVQAGVIPVGYSTVAVEILGDNAAPEANAVYAALGMPFAGLVYNLSQYFSHK</sequence>
<evidence type="ECO:0000313" key="2">
    <source>
        <dbReference type="EMBL" id="MFC5473486.1"/>
    </source>
</evidence>
<evidence type="ECO:0000313" key="3">
    <source>
        <dbReference type="Proteomes" id="UP001596045"/>
    </source>
</evidence>
<dbReference type="InterPro" id="IPR036380">
    <property type="entry name" value="Isochorismatase-like_sf"/>
</dbReference>
<dbReference type="SUPFAM" id="SSF52499">
    <property type="entry name" value="Isochorismatase-like hydrolases"/>
    <property type="match status" value="1"/>
</dbReference>
<dbReference type="RefSeq" id="WP_378995967.1">
    <property type="nucleotide sequence ID" value="NZ_JBHSMT010000009.1"/>
</dbReference>
<proteinExistence type="predicted"/>
<name>A0ABW0M7D6_9BURK</name>
<dbReference type="Proteomes" id="UP001596045">
    <property type="component" value="Unassembled WGS sequence"/>
</dbReference>
<accession>A0ABW0M7D6</accession>
<comment type="caution">
    <text evidence="2">The sequence shown here is derived from an EMBL/GenBank/DDBJ whole genome shotgun (WGS) entry which is preliminary data.</text>
</comment>
<keyword evidence="3" id="KW-1185">Reference proteome</keyword>
<dbReference type="PANTHER" id="PTHR43559:SF3">
    <property type="entry name" value="HYDROLASE YCAC-RELATED"/>
    <property type="match status" value="1"/>
</dbReference>
<dbReference type="PANTHER" id="PTHR43559">
    <property type="entry name" value="HYDROLASE YCAC-RELATED"/>
    <property type="match status" value="1"/>
</dbReference>
<dbReference type="Gene3D" id="3.40.50.850">
    <property type="entry name" value="Isochorismatase-like"/>
    <property type="match status" value="1"/>
</dbReference>
<organism evidence="2 3">
    <name type="scientific">Paraherbaspirillum soli</name>
    <dbReference type="NCBI Taxonomy" id="631222"/>
    <lineage>
        <taxon>Bacteria</taxon>
        <taxon>Pseudomonadati</taxon>
        <taxon>Pseudomonadota</taxon>
        <taxon>Betaproteobacteria</taxon>
        <taxon>Burkholderiales</taxon>
        <taxon>Oxalobacteraceae</taxon>
        <taxon>Paraherbaspirillum</taxon>
    </lineage>
</organism>
<evidence type="ECO:0000259" key="1">
    <source>
        <dbReference type="Pfam" id="PF00857"/>
    </source>
</evidence>
<dbReference type="InterPro" id="IPR053152">
    <property type="entry name" value="Hydrolase_YcaC-like"/>
</dbReference>